<dbReference type="AlphaFoldDB" id="A0A9X0A857"/>
<sequence length="358" mass="40835">MSHSEKRFASQPPMASKYQTNSSDIKIENGCECHVMMTTRIAEGPPPGLDVWVDGVSNRKTLELLGLLPDKVNEEENTAEKNSIYRFTTNNTKLEVSGFVPNNAKNTPAKTPNIITTPRPQFPKATIINYLLETSPKNMHLYLNGSKRSSQVEDKSEDYAIIREIAGTVASERYWVFDIEDIHCATCCKMMRDQRRRDYEKASRWHGRARGAWRHAHCMNSWCHGVCGHERRPHHVLSRLGLDTTRKIKYVQLTSSSEHMEPDILASAITVLKPFIDHLEGLEIDLTSSTSSTKSSYLGKGSRQEARRFICCFVELEGLLVEGARLKIRGLENLEELGNMWWDVRRKWWEVKGDGRGV</sequence>
<evidence type="ECO:0000256" key="1">
    <source>
        <dbReference type="SAM" id="MobiDB-lite"/>
    </source>
</evidence>
<name>A0A9X0A857_9HELO</name>
<dbReference type="Proteomes" id="UP001152300">
    <property type="component" value="Unassembled WGS sequence"/>
</dbReference>
<evidence type="ECO:0000313" key="2">
    <source>
        <dbReference type="EMBL" id="KAJ8057997.1"/>
    </source>
</evidence>
<organism evidence="2 3">
    <name type="scientific">Sclerotinia nivalis</name>
    <dbReference type="NCBI Taxonomy" id="352851"/>
    <lineage>
        <taxon>Eukaryota</taxon>
        <taxon>Fungi</taxon>
        <taxon>Dikarya</taxon>
        <taxon>Ascomycota</taxon>
        <taxon>Pezizomycotina</taxon>
        <taxon>Leotiomycetes</taxon>
        <taxon>Helotiales</taxon>
        <taxon>Sclerotiniaceae</taxon>
        <taxon>Sclerotinia</taxon>
    </lineage>
</organism>
<accession>A0A9X0A857</accession>
<gene>
    <name evidence="2" type="ORF">OCU04_013170</name>
</gene>
<dbReference type="EMBL" id="JAPEIS010000018">
    <property type="protein sequence ID" value="KAJ8057997.1"/>
    <property type="molecule type" value="Genomic_DNA"/>
</dbReference>
<feature type="region of interest" description="Disordered" evidence="1">
    <location>
        <begin position="1"/>
        <end position="23"/>
    </location>
</feature>
<reference evidence="2" key="1">
    <citation type="submission" date="2022-11" db="EMBL/GenBank/DDBJ databases">
        <title>Genome Resource of Sclerotinia nivalis Strain SnTB1, a Plant Pathogen Isolated from American Ginseng.</title>
        <authorList>
            <person name="Fan S."/>
        </authorList>
    </citation>
    <scope>NUCLEOTIDE SEQUENCE</scope>
    <source>
        <strain evidence="2">SnTB1</strain>
    </source>
</reference>
<keyword evidence="3" id="KW-1185">Reference proteome</keyword>
<feature type="compositionally biased region" description="Polar residues" evidence="1">
    <location>
        <begin position="103"/>
        <end position="118"/>
    </location>
</feature>
<dbReference type="OrthoDB" id="3556859at2759"/>
<feature type="region of interest" description="Disordered" evidence="1">
    <location>
        <begin position="98"/>
        <end position="118"/>
    </location>
</feature>
<proteinExistence type="predicted"/>
<evidence type="ECO:0000313" key="3">
    <source>
        <dbReference type="Proteomes" id="UP001152300"/>
    </source>
</evidence>
<protein>
    <submittedName>
        <fullName evidence="2">Uncharacterized protein</fullName>
    </submittedName>
</protein>
<comment type="caution">
    <text evidence="2">The sequence shown here is derived from an EMBL/GenBank/DDBJ whole genome shotgun (WGS) entry which is preliminary data.</text>
</comment>